<sequence length="648" mass="69415">MTHRPLTIALVQFRPVKGEYEANVARIGALLADCAALSPRPDVVQLPETAASGYFVEGGVRELAVTAGTLARDVDAAYRAAAQAAGRAPDALDVVVGFYEVWQDTLYNSALYLTVGGEAWTIGHVHRKHFLPTYGLFDEERFVERGLDLRAFDTPWGRAAILVCEDAWHSLTGTIAALDGAQVVFVSAAAPARGVWPRGDDVPGPASVARWERLVRDIAEEHGVFVALTNLVGSEGGKAFGGSSTVCGPKGDVRVRAPVFAEAIVSITVDLGDLTRARADSPLLNDLRVAMPHLLRMVDAVQRSVPVRLAYDPPTPKGESHGLVHADERAPHPATPGAESARGAPPETQHRAAAPDAPHRADAARIAVTQVALADHGHPPSLDVDPALLEAWLVAFLRDELARRGFRKAIVGCSGGVDSAVTCFLAARALGPEHVVAVRMPYRTSSPESLAHAQLVIDALGLEGRTVDISPAVDGYLASAPDADPSRRGNVMARLRMITLFDLSAALRALPLGTGNKTERLFGYFTWHADDSPPVNPLGDLFKTQVWALARHLGVPDVIVEKPASADLIAGQTDEGDFGISYQQADRILNWLLTGHRPEELVARGFAAADVERVRKRVAGTHWKRRLPAVAMVSPTAIGEAYLRPVDY</sequence>
<keyword evidence="5 7" id="KW-0067">ATP-binding</keyword>
<evidence type="ECO:0000256" key="1">
    <source>
        <dbReference type="ARBA" id="ARBA00005188"/>
    </source>
</evidence>
<dbReference type="EC" id="6.3.5.1" evidence="7"/>
<comment type="caution">
    <text evidence="11">The sequence shown here is derived from an EMBL/GenBank/DDBJ whole genome shotgun (WGS) entry which is preliminary data.</text>
</comment>
<evidence type="ECO:0000256" key="2">
    <source>
        <dbReference type="ARBA" id="ARBA00007145"/>
    </source>
</evidence>
<organism evidence="11 12">
    <name type="scientific">Roseisolibacter agri</name>
    <dbReference type="NCBI Taxonomy" id="2014610"/>
    <lineage>
        <taxon>Bacteria</taxon>
        <taxon>Pseudomonadati</taxon>
        <taxon>Gemmatimonadota</taxon>
        <taxon>Gemmatimonadia</taxon>
        <taxon>Gemmatimonadales</taxon>
        <taxon>Gemmatimonadaceae</taxon>
        <taxon>Roseisolibacter</taxon>
    </lineage>
</organism>
<dbReference type="AlphaFoldDB" id="A0AA37Q081"/>
<dbReference type="GO" id="GO:0005737">
    <property type="term" value="C:cytoplasm"/>
    <property type="evidence" value="ECO:0007669"/>
    <property type="project" value="InterPro"/>
</dbReference>
<dbReference type="Gene3D" id="3.60.110.10">
    <property type="entry name" value="Carbon-nitrogen hydrolase"/>
    <property type="match status" value="1"/>
</dbReference>
<comment type="pathway">
    <text evidence="1 7">Cofactor biosynthesis; NAD(+) biosynthesis; NAD(+) from deamido-NAD(+) (L-Gln route): step 1/1.</text>
</comment>
<evidence type="ECO:0000256" key="6">
    <source>
        <dbReference type="ARBA" id="ARBA00023027"/>
    </source>
</evidence>
<evidence type="ECO:0000256" key="5">
    <source>
        <dbReference type="ARBA" id="ARBA00022840"/>
    </source>
</evidence>
<dbReference type="Gene3D" id="3.40.50.620">
    <property type="entry name" value="HUPs"/>
    <property type="match status" value="1"/>
</dbReference>
<comment type="similarity">
    <text evidence="2 7">In the C-terminal section; belongs to the NAD synthetase family.</text>
</comment>
<keyword evidence="4 7" id="KW-0547">Nucleotide-binding</keyword>
<evidence type="ECO:0000259" key="10">
    <source>
        <dbReference type="PROSITE" id="PS50263"/>
    </source>
</evidence>
<dbReference type="PIRSF" id="PIRSF006630">
    <property type="entry name" value="NADS_GAT"/>
    <property type="match status" value="1"/>
</dbReference>
<feature type="compositionally biased region" description="Basic and acidic residues" evidence="9">
    <location>
        <begin position="318"/>
        <end position="331"/>
    </location>
</feature>
<dbReference type="NCBIfam" id="NF010587">
    <property type="entry name" value="PRK13980.1"/>
    <property type="match status" value="1"/>
</dbReference>
<dbReference type="InterPro" id="IPR003010">
    <property type="entry name" value="C-N_Hydrolase"/>
</dbReference>
<gene>
    <name evidence="11" type="ORF">rosag_06220</name>
</gene>
<dbReference type="PANTHER" id="PTHR23090:SF9">
    <property type="entry name" value="GLUTAMINE-DEPENDENT NAD(+) SYNTHETASE"/>
    <property type="match status" value="1"/>
</dbReference>
<feature type="domain" description="CN hydrolase" evidence="10">
    <location>
        <begin position="6"/>
        <end position="271"/>
    </location>
</feature>
<evidence type="ECO:0000256" key="8">
    <source>
        <dbReference type="RuleBase" id="RU003811"/>
    </source>
</evidence>
<dbReference type="PANTHER" id="PTHR23090">
    <property type="entry name" value="NH 3 /GLUTAMINE-DEPENDENT NAD + SYNTHETASE"/>
    <property type="match status" value="1"/>
</dbReference>
<accession>A0AA37Q081</accession>
<evidence type="ECO:0000313" key="11">
    <source>
        <dbReference type="EMBL" id="GLC24109.1"/>
    </source>
</evidence>
<dbReference type="Proteomes" id="UP001161325">
    <property type="component" value="Unassembled WGS sequence"/>
</dbReference>
<comment type="similarity">
    <text evidence="8">Belongs to the NAD synthetase family.</text>
</comment>
<dbReference type="GO" id="GO:0005524">
    <property type="term" value="F:ATP binding"/>
    <property type="evidence" value="ECO:0007669"/>
    <property type="project" value="UniProtKB-UniRule"/>
</dbReference>
<dbReference type="NCBIfam" id="TIGR00552">
    <property type="entry name" value="nadE"/>
    <property type="match status" value="1"/>
</dbReference>
<dbReference type="GO" id="GO:0009435">
    <property type="term" value="P:NAD+ biosynthetic process"/>
    <property type="evidence" value="ECO:0007669"/>
    <property type="project" value="UniProtKB-UniRule"/>
</dbReference>
<dbReference type="InterPro" id="IPR036526">
    <property type="entry name" value="C-N_Hydrolase_sf"/>
</dbReference>
<dbReference type="Pfam" id="PF02540">
    <property type="entry name" value="NAD_synthase"/>
    <property type="match status" value="1"/>
</dbReference>
<proteinExistence type="inferred from homology"/>
<dbReference type="GO" id="GO:0003952">
    <property type="term" value="F:NAD+ synthase (glutamine-hydrolyzing) activity"/>
    <property type="evidence" value="ECO:0007669"/>
    <property type="project" value="UniProtKB-UniRule"/>
</dbReference>
<keyword evidence="6 7" id="KW-0520">NAD</keyword>
<evidence type="ECO:0000256" key="7">
    <source>
        <dbReference type="PIRNR" id="PIRNR006630"/>
    </source>
</evidence>
<evidence type="ECO:0000256" key="4">
    <source>
        <dbReference type="ARBA" id="ARBA00022741"/>
    </source>
</evidence>
<dbReference type="InterPro" id="IPR014729">
    <property type="entry name" value="Rossmann-like_a/b/a_fold"/>
</dbReference>
<feature type="region of interest" description="Disordered" evidence="9">
    <location>
        <begin position="313"/>
        <end position="358"/>
    </location>
</feature>
<dbReference type="InterPro" id="IPR014445">
    <property type="entry name" value="Gln-dep_NAD_synthase"/>
</dbReference>
<dbReference type="EMBL" id="BRXS01000001">
    <property type="protein sequence ID" value="GLC24109.1"/>
    <property type="molecule type" value="Genomic_DNA"/>
</dbReference>
<evidence type="ECO:0000313" key="12">
    <source>
        <dbReference type="Proteomes" id="UP001161325"/>
    </source>
</evidence>
<keyword evidence="12" id="KW-1185">Reference proteome</keyword>
<protein>
    <recommendedName>
        <fullName evidence="7">Glutamine-dependent NAD(+) synthetase</fullName>
        <ecNumber evidence="7">6.3.5.1</ecNumber>
    </recommendedName>
    <alternativeName>
        <fullName evidence="7">NAD(+) synthase [glutamine-hydrolyzing]</fullName>
    </alternativeName>
</protein>
<dbReference type="Pfam" id="PF00795">
    <property type="entry name" value="CN_hydrolase"/>
    <property type="match status" value="1"/>
</dbReference>
<dbReference type="GO" id="GO:0004359">
    <property type="term" value="F:glutaminase activity"/>
    <property type="evidence" value="ECO:0007669"/>
    <property type="project" value="InterPro"/>
</dbReference>
<name>A0AA37Q081_9BACT</name>
<reference evidence="11" key="1">
    <citation type="submission" date="2022-08" db="EMBL/GenBank/DDBJ databases">
        <title>Draft genome sequencing of Roseisolibacter agri AW1220.</title>
        <authorList>
            <person name="Tobiishi Y."/>
            <person name="Tonouchi A."/>
        </authorList>
    </citation>
    <scope>NUCLEOTIDE SEQUENCE</scope>
    <source>
        <strain evidence="11">AW1220</strain>
    </source>
</reference>
<dbReference type="SUPFAM" id="SSF52402">
    <property type="entry name" value="Adenine nucleotide alpha hydrolases-like"/>
    <property type="match status" value="1"/>
</dbReference>
<keyword evidence="3 7" id="KW-0436">Ligase</keyword>
<dbReference type="SUPFAM" id="SSF56317">
    <property type="entry name" value="Carbon-nitrogen hydrolase"/>
    <property type="match status" value="1"/>
</dbReference>
<evidence type="ECO:0000256" key="9">
    <source>
        <dbReference type="SAM" id="MobiDB-lite"/>
    </source>
</evidence>
<evidence type="ECO:0000256" key="3">
    <source>
        <dbReference type="ARBA" id="ARBA00022598"/>
    </source>
</evidence>
<dbReference type="InterPro" id="IPR022310">
    <property type="entry name" value="NAD/GMP_synthase"/>
</dbReference>
<dbReference type="PROSITE" id="PS50263">
    <property type="entry name" value="CN_HYDROLASE"/>
    <property type="match status" value="1"/>
</dbReference>
<dbReference type="InterPro" id="IPR003694">
    <property type="entry name" value="NAD_synthase"/>
</dbReference>
<comment type="catalytic activity">
    <reaction evidence="7">
        <text>deamido-NAD(+) + L-glutamine + ATP + H2O = L-glutamate + AMP + diphosphate + NAD(+) + H(+)</text>
        <dbReference type="Rhea" id="RHEA:24384"/>
        <dbReference type="ChEBI" id="CHEBI:15377"/>
        <dbReference type="ChEBI" id="CHEBI:15378"/>
        <dbReference type="ChEBI" id="CHEBI:29985"/>
        <dbReference type="ChEBI" id="CHEBI:30616"/>
        <dbReference type="ChEBI" id="CHEBI:33019"/>
        <dbReference type="ChEBI" id="CHEBI:57540"/>
        <dbReference type="ChEBI" id="CHEBI:58359"/>
        <dbReference type="ChEBI" id="CHEBI:58437"/>
        <dbReference type="ChEBI" id="CHEBI:456215"/>
        <dbReference type="EC" id="6.3.5.1"/>
    </reaction>
</comment>
<dbReference type="CDD" id="cd00553">
    <property type="entry name" value="NAD_synthase"/>
    <property type="match status" value="1"/>
</dbReference>